<evidence type="ECO:0000256" key="8">
    <source>
        <dbReference type="ARBA" id="ARBA00023303"/>
    </source>
</evidence>
<dbReference type="CDD" id="cd00038">
    <property type="entry name" value="CAP_ED"/>
    <property type="match status" value="1"/>
</dbReference>
<feature type="domain" description="Cyclic nucleotide-binding" evidence="10">
    <location>
        <begin position="361"/>
        <end position="467"/>
    </location>
</feature>
<feature type="transmembrane region" description="Helical" evidence="9">
    <location>
        <begin position="182"/>
        <end position="203"/>
    </location>
</feature>
<dbReference type="PROSITE" id="PS00889">
    <property type="entry name" value="CNMP_BINDING_2"/>
    <property type="match status" value="1"/>
</dbReference>
<name>H9GHD3_ANOCA</name>
<proteinExistence type="predicted"/>
<dbReference type="GO" id="GO:0005223">
    <property type="term" value="F:intracellularly cGMP-activated cation channel activity"/>
    <property type="evidence" value="ECO:0000318"/>
    <property type="project" value="GO_Central"/>
</dbReference>
<dbReference type="InterPro" id="IPR005821">
    <property type="entry name" value="Ion_trans_dom"/>
</dbReference>
<evidence type="ECO:0000256" key="9">
    <source>
        <dbReference type="SAM" id="Phobius"/>
    </source>
</evidence>
<dbReference type="InterPro" id="IPR018488">
    <property type="entry name" value="cNMP-bd_CS"/>
</dbReference>
<evidence type="ECO:0000313" key="11">
    <source>
        <dbReference type="Ensembl" id="ENSACAP00000011044.4"/>
    </source>
</evidence>
<dbReference type="PROSITE" id="PS00888">
    <property type="entry name" value="CNMP_BINDING_1"/>
    <property type="match status" value="1"/>
</dbReference>
<reference evidence="11" key="3">
    <citation type="submission" date="2025-09" db="UniProtKB">
        <authorList>
            <consortium name="Ensembl"/>
        </authorList>
    </citation>
    <scope>IDENTIFICATION</scope>
</reference>
<dbReference type="InterPro" id="IPR050866">
    <property type="entry name" value="CNG_cation_channel"/>
</dbReference>
<evidence type="ECO:0000256" key="4">
    <source>
        <dbReference type="ARBA" id="ARBA00022989"/>
    </source>
</evidence>
<dbReference type="PROSITE" id="PS50042">
    <property type="entry name" value="CNMP_BINDING_3"/>
    <property type="match status" value="1"/>
</dbReference>
<dbReference type="GO" id="GO:0007606">
    <property type="term" value="P:sensory perception of chemical stimulus"/>
    <property type="evidence" value="ECO:0000318"/>
    <property type="project" value="GO_Central"/>
</dbReference>
<dbReference type="InterPro" id="IPR032406">
    <property type="entry name" value="CLZ_dom"/>
</dbReference>
<dbReference type="InterPro" id="IPR000595">
    <property type="entry name" value="cNMP-bd_dom"/>
</dbReference>
<reference evidence="11" key="2">
    <citation type="submission" date="2025-08" db="UniProtKB">
        <authorList>
            <consortium name="Ensembl"/>
        </authorList>
    </citation>
    <scope>IDENTIFICATION</scope>
</reference>
<dbReference type="AlphaFoldDB" id="H9GHD3"/>
<dbReference type="PANTHER" id="PTHR45638">
    <property type="entry name" value="CYCLIC NUCLEOTIDE-GATED CATION CHANNEL SUBUNIT A"/>
    <property type="match status" value="1"/>
</dbReference>
<dbReference type="SMART" id="SM00100">
    <property type="entry name" value="cNMP"/>
    <property type="match status" value="1"/>
</dbReference>
<keyword evidence="6 9" id="KW-0472">Membrane</keyword>
<dbReference type="Gene3D" id="1.20.5.300">
    <property type="match status" value="1"/>
</dbReference>
<dbReference type="GO" id="GO:0030553">
    <property type="term" value="F:cGMP binding"/>
    <property type="evidence" value="ECO:0000318"/>
    <property type="project" value="GO_Central"/>
</dbReference>
<reference evidence="11" key="1">
    <citation type="submission" date="2009-12" db="EMBL/GenBank/DDBJ databases">
        <title>The Genome Sequence of Anolis carolinensis (Green Anole Lizard).</title>
        <authorList>
            <consortium name="The Genome Sequencing Platform"/>
            <person name="Di Palma F."/>
            <person name="Alfoldi J."/>
            <person name="Heiman D."/>
            <person name="Young S."/>
            <person name="Grabherr M."/>
            <person name="Johnson J."/>
            <person name="Lander E.S."/>
            <person name="Lindblad-Toh K."/>
        </authorList>
    </citation>
    <scope>NUCLEOTIDE SEQUENCE [LARGE SCALE GENOMIC DNA]</scope>
    <source>
        <strain evidence="11">JBL SC #1</strain>
    </source>
</reference>
<dbReference type="PANTHER" id="PTHR45638:SF2">
    <property type="entry name" value="CYCLIC NUCLEOTIDE-GATED CATION CHANNEL ALPHA-4"/>
    <property type="match status" value="1"/>
</dbReference>
<keyword evidence="3 9" id="KW-0812">Transmembrane</keyword>
<protein>
    <recommendedName>
        <fullName evidence="10">Cyclic nucleotide-binding domain-containing protein</fullName>
    </recommendedName>
</protein>
<keyword evidence="5" id="KW-0406">Ion transport</keyword>
<dbReference type="GO" id="GO:0005886">
    <property type="term" value="C:plasma membrane"/>
    <property type="evidence" value="ECO:0000318"/>
    <property type="project" value="GO_Central"/>
</dbReference>
<dbReference type="FunFam" id="2.60.120.10:FF:000002">
    <property type="entry name" value="Cyclic nucleotide gated channel alpha 1a"/>
    <property type="match status" value="1"/>
</dbReference>
<dbReference type="SUPFAM" id="SSF51206">
    <property type="entry name" value="cAMP-binding domain-like"/>
    <property type="match status" value="1"/>
</dbReference>
<dbReference type="eggNOG" id="KOG0500">
    <property type="taxonomic scope" value="Eukaryota"/>
</dbReference>
<dbReference type="Gene3D" id="1.10.287.630">
    <property type="entry name" value="Helix hairpin bin"/>
    <property type="match status" value="1"/>
</dbReference>
<evidence type="ECO:0000256" key="5">
    <source>
        <dbReference type="ARBA" id="ARBA00023065"/>
    </source>
</evidence>
<dbReference type="Pfam" id="PF00520">
    <property type="entry name" value="Ion_trans"/>
    <property type="match status" value="1"/>
</dbReference>
<evidence type="ECO:0000256" key="6">
    <source>
        <dbReference type="ARBA" id="ARBA00023136"/>
    </source>
</evidence>
<dbReference type="Pfam" id="PF00027">
    <property type="entry name" value="cNMP_binding"/>
    <property type="match status" value="1"/>
</dbReference>
<dbReference type="Pfam" id="PF16526">
    <property type="entry name" value="CLZ"/>
    <property type="match status" value="1"/>
</dbReference>
<dbReference type="InterPro" id="IPR018490">
    <property type="entry name" value="cNMP-bd_dom_sf"/>
</dbReference>
<feature type="transmembrane region" description="Helical" evidence="9">
    <location>
        <begin position="12"/>
        <end position="30"/>
    </location>
</feature>
<dbReference type="Gene3D" id="2.60.120.10">
    <property type="entry name" value="Jelly Rolls"/>
    <property type="match status" value="1"/>
</dbReference>
<feature type="transmembrane region" description="Helical" evidence="9">
    <location>
        <begin position="83"/>
        <end position="105"/>
    </location>
</feature>
<dbReference type="GO" id="GO:0005222">
    <property type="term" value="F:intracellularly cAMP-activated cation channel activity"/>
    <property type="evidence" value="ECO:0000318"/>
    <property type="project" value="GO_Central"/>
</dbReference>
<keyword evidence="12" id="KW-1185">Reference proteome</keyword>
<evidence type="ECO:0000256" key="3">
    <source>
        <dbReference type="ARBA" id="ARBA00022692"/>
    </source>
</evidence>
<keyword evidence="2" id="KW-0813">Transport</keyword>
<accession>H9GHD3</accession>
<dbReference type="Proteomes" id="UP000001646">
    <property type="component" value="Unplaced"/>
</dbReference>
<keyword evidence="7" id="KW-1071">Ligand-gated ion channel</keyword>
<dbReference type="GO" id="GO:0017071">
    <property type="term" value="C:intracellular cyclic nucleotide activated cation channel complex"/>
    <property type="evidence" value="ECO:0000318"/>
    <property type="project" value="GO_Central"/>
</dbReference>
<dbReference type="HOGENOM" id="CLU_005746_12_2_1"/>
<evidence type="ECO:0000259" key="10">
    <source>
        <dbReference type="PROSITE" id="PS50042"/>
    </source>
</evidence>
<dbReference type="STRING" id="28377.ENSACAP00000011044"/>
<sequence length="558" mass="63052">MCRVKQDERERGATLCEISLSVLLFIHLITSRSLYLQTRSVVSFPHPGIYVWETASPQSPLPSPSFGPKGKKNWVLDPSGDGYYQWLLVMMVPIAYNWIFLICFLEEGLLVADPGAIAWRYVASRAFWRDVASLLPTDLLYLWLGLGCPLGVRANRLLRSPRLLEALDRAETRTARPHAFRLAKLVSCILAGIHWHGCLYFALSGHIGFGVDNWVYPNTSDPDFGRLLRQYLHSFYFSTLVLTTVGDTPEPSREEEFLFMAGGFLLAVLAFATIMGSVASVVVDMGRAEAAFLPEHDPVKAYLRERQVEPQLRRRVENWLQHLRMNCKMIREDQALRHLSPNLRAQVAAAVHVPALRKVQIFRHCERSFLEELVLRLQPQVYVPGEYVCRKGEVGREMFFVREGQLAVVAEDGVTRYALLGEGHYFGEISILSIKGNLSGNRRTANIRSLGYSDLFRLSKGDLAEVLAEFPSAKEALEAKGREILLQMGQLDTQVEAREEAQRREEQRRTQALQLRLDALQTRLARMLAGLESGALKLTLRLERLEGGRGGEGPPERP</sequence>
<evidence type="ECO:0000256" key="7">
    <source>
        <dbReference type="ARBA" id="ARBA00023286"/>
    </source>
</evidence>
<dbReference type="GO" id="GO:0098655">
    <property type="term" value="P:monoatomic cation transmembrane transport"/>
    <property type="evidence" value="ECO:0000318"/>
    <property type="project" value="GO_Central"/>
</dbReference>
<dbReference type="Ensembl" id="ENSACAT00000011272.4">
    <property type="protein sequence ID" value="ENSACAP00000011044.4"/>
    <property type="gene ID" value="ENSACAG00000011215.4"/>
</dbReference>
<dbReference type="Gene3D" id="1.10.287.70">
    <property type="match status" value="1"/>
</dbReference>
<keyword evidence="8" id="KW-0407">Ion channel</keyword>
<dbReference type="InterPro" id="IPR014710">
    <property type="entry name" value="RmlC-like_jellyroll"/>
</dbReference>
<evidence type="ECO:0000256" key="2">
    <source>
        <dbReference type="ARBA" id="ARBA00022448"/>
    </source>
</evidence>
<dbReference type="SUPFAM" id="SSF81324">
    <property type="entry name" value="Voltage-gated potassium channels"/>
    <property type="match status" value="1"/>
</dbReference>
<dbReference type="InParanoid" id="H9GHD3"/>
<dbReference type="Bgee" id="ENSACAG00000011215">
    <property type="expression patterns" value="Expressed in ovary and 1 other cell type or tissue"/>
</dbReference>
<keyword evidence="4 9" id="KW-1133">Transmembrane helix</keyword>
<evidence type="ECO:0000256" key="1">
    <source>
        <dbReference type="ARBA" id="ARBA00004141"/>
    </source>
</evidence>
<feature type="transmembrane region" description="Helical" evidence="9">
    <location>
        <begin position="257"/>
        <end position="283"/>
    </location>
</feature>
<comment type="subcellular location">
    <subcellularLocation>
        <location evidence="1">Membrane</location>
        <topology evidence="1">Multi-pass membrane protein</topology>
    </subcellularLocation>
</comment>
<dbReference type="GeneTree" id="ENSGT00940000159415"/>
<evidence type="ECO:0000313" key="12">
    <source>
        <dbReference type="Proteomes" id="UP000001646"/>
    </source>
</evidence>
<organism evidence="11 12">
    <name type="scientific">Anolis carolinensis</name>
    <name type="common">Green anole</name>
    <name type="synonym">American chameleon</name>
    <dbReference type="NCBI Taxonomy" id="28377"/>
    <lineage>
        <taxon>Eukaryota</taxon>
        <taxon>Metazoa</taxon>
        <taxon>Chordata</taxon>
        <taxon>Craniata</taxon>
        <taxon>Vertebrata</taxon>
        <taxon>Euteleostomi</taxon>
        <taxon>Lepidosauria</taxon>
        <taxon>Squamata</taxon>
        <taxon>Bifurcata</taxon>
        <taxon>Unidentata</taxon>
        <taxon>Episquamata</taxon>
        <taxon>Toxicofera</taxon>
        <taxon>Iguania</taxon>
        <taxon>Dactyloidae</taxon>
        <taxon>Anolis</taxon>
    </lineage>
</organism>